<dbReference type="Pfam" id="PF13919">
    <property type="entry name" value="ASXH"/>
    <property type="match status" value="1"/>
</dbReference>
<evidence type="ECO:0000313" key="2">
    <source>
        <dbReference type="EMBL" id="KAF9445790.1"/>
    </source>
</evidence>
<sequence>MLSNESREALVALLPSTAFVDNLPGTERRGQSWPSHDAMGALDSSERTLNLNFFSDPHFLDAAHTFQDHLFSGWFTTAHSAKLKKYLDGIRDGTLAAPWKDEVWERENPRPTAPVDPVDTSVSAAVPVFGTKAKSRAGASADLKLSDLVKDGVLRAGDIIAYKRNFSILGVVVEKDTIIQSTDPLTHTLTVLLPNGTNNVLPSALTCHNPDNPGSEVVSVTISTPQMLETTILDLDGQVKKNQRPNGNAWKCFTIWRWRDGYVPNDTIDQRGSREIHGTLFYIRGCHYYER</sequence>
<keyword evidence="3" id="KW-1185">Reference proteome</keyword>
<organism evidence="2 3">
    <name type="scientific">Macrolepiota fuliginosa MF-IS2</name>
    <dbReference type="NCBI Taxonomy" id="1400762"/>
    <lineage>
        <taxon>Eukaryota</taxon>
        <taxon>Fungi</taxon>
        <taxon>Dikarya</taxon>
        <taxon>Basidiomycota</taxon>
        <taxon>Agaricomycotina</taxon>
        <taxon>Agaricomycetes</taxon>
        <taxon>Agaricomycetidae</taxon>
        <taxon>Agaricales</taxon>
        <taxon>Agaricineae</taxon>
        <taxon>Agaricaceae</taxon>
        <taxon>Macrolepiota</taxon>
    </lineage>
</organism>
<feature type="domain" description="ASX DEUBAD" evidence="1">
    <location>
        <begin position="1"/>
        <end position="108"/>
    </location>
</feature>
<proteinExistence type="predicted"/>
<gene>
    <name evidence="2" type="ORF">P691DRAFT_805210</name>
</gene>
<dbReference type="InterPro" id="IPR028020">
    <property type="entry name" value="ASX_DEUBAD_dom"/>
</dbReference>
<dbReference type="OrthoDB" id="2289918at2759"/>
<name>A0A9P5X9Z3_9AGAR</name>
<reference evidence="2" key="1">
    <citation type="submission" date="2020-11" db="EMBL/GenBank/DDBJ databases">
        <authorList>
            <consortium name="DOE Joint Genome Institute"/>
            <person name="Ahrendt S."/>
            <person name="Riley R."/>
            <person name="Andreopoulos W."/>
            <person name="Labutti K."/>
            <person name="Pangilinan J."/>
            <person name="Ruiz-Duenas F.J."/>
            <person name="Barrasa J.M."/>
            <person name="Sanchez-Garcia M."/>
            <person name="Camarero S."/>
            <person name="Miyauchi S."/>
            <person name="Serrano A."/>
            <person name="Linde D."/>
            <person name="Babiker R."/>
            <person name="Drula E."/>
            <person name="Ayuso-Fernandez I."/>
            <person name="Pacheco R."/>
            <person name="Padilla G."/>
            <person name="Ferreira P."/>
            <person name="Barriuso J."/>
            <person name="Kellner H."/>
            <person name="Castanera R."/>
            <person name="Alfaro M."/>
            <person name="Ramirez L."/>
            <person name="Pisabarro A.G."/>
            <person name="Kuo A."/>
            <person name="Tritt A."/>
            <person name="Lipzen A."/>
            <person name="He G."/>
            <person name="Yan M."/>
            <person name="Ng V."/>
            <person name="Cullen D."/>
            <person name="Martin F."/>
            <person name="Rosso M.-N."/>
            <person name="Henrissat B."/>
            <person name="Hibbett D."/>
            <person name="Martinez A.T."/>
            <person name="Grigoriev I.V."/>
        </authorList>
    </citation>
    <scope>NUCLEOTIDE SEQUENCE</scope>
    <source>
        <strain evidence="2">MF-IS2</strain>
    </source>
</reference>
<comment type="caution">
    <text evidence="2">The sequence shown here is derived from an EMBL/GenBank/DDBJ whole genome shotgun (WGS) entry which is preliminary data.</text>
</comment>
<accession>A0A9P5X9Z3</accession>
<protein>
    <recommendedName>
        <fullName evidence="1">ASX DEUBAD domain-containing protein</fullName>
    </recommendedName>
</protein>
<dbReference type="AlphaFoldDB" id="A0A9P5X9Z3"/>
<dbReference type="Proteomes" id="UP000807342">
    <property type="component" value="Unassembled WGS sequence"/>
</dbReference>
<evidence type="ECO:0000313" key="3">
    <source>
        <dbReference type="Proteomes" id="UP000807342"/>
    </source>
</evidence>
<evidence type="ECO:0000259" key="1">
    <source>
        <dbReference type="Pfam" id="PF13919"/>
    </source>
</evidence>
<dbReference type="EMBL" id="MU151281">
    <property type="protein sequence ID" value="KAF9445790.1"/>
    <property type="molecule type" value="Genomic_DNA"/>
</dbReference>